<dbReference type="Pfam" id="PF00153">
    <property type="entry name" value="Mito_carr"/>
    <property type="match status" value="3"/>
</dbReference>
<feature type="repeat" description="Solcar" evidence="8">
    <location>
        <begin position="251"/>
        <end position="358"/>
    </location>
</feature>
<keyword evidence="5" id="KW-0677">Repeat</keyword>
<evidence type="ECO:0000256" key="7">
    <source>
        <dbReference type="ARBA" id="ARBA00023136"/>
    </source>
</evidence>
<dbReference type="InterPro" id="IPR018108">
    <property type="entry name" value="MCP_transmembrane"/>
</dbReference>
<dbReference type="GO" id="GO:0016020">
    <property type="term" value="C:membrane"/>
    <property type="evidence" value="ECO:0007669"/>
    <property type="project" value="UniProtKB-SubCell"/>
</dbReference>
<accession>A0A0N0P2Z6</accession>
<protein>
    <recommendedName>
        <fullName evidence="12">Mitochondrial carrier protein</fullName>
    </recommendedName>
</protein>
<feature type="repeat" description="Solcar" evidence="8">
    <location>
        <begin position="1"/>
        <end position="92"/>
    </location>
</feature>
<dbReference type="GO" id="GO:0006862">
    <property type="term" value="P:nucleotide transport"/>
    <property type="evidence" value="ECO:0007669"/>
    <property type="project" value="InterPro"/>
</dbReference>
<dbReference type="EMBL" id="LJSK01000358">
    <property type="protein sequence ID" value="KPI83546.1"/>
    <property type="molecule type" value="Genomic_DNA"/>
</dbReference>
<dbReference type="PANTHER" id="PTHR45683">
    <property type="entry name" value="MITOCHONDRIAL NICOTINAMIDE ADENINE DINUCLEOTIDE TRANSPORTER 1-RELATED-RELATED"/>
    <property type="match status" value="1"/>
</dbReference>
<keyword evidence="11" id="KW-1185">Reference proteome</keyword>
<evidence type="ECO:0000256" key="8">
    <source>
        <dbReference type="PROSITE-ProRule" id="PRU00282"/>
    </source>
</evidence>
<gene>
    <name evidence="10" type="ORF">ABL78_7419</name>
</gene>
<keyword evidence="6" id="KW-1133">Transmembrane helix</keyword>
<dbReference type="OrthoDB" id="250329at2759"/>
<feature type="repeat" description="Solcar" evidence="8">
    <location>
        <begin position="130"/>
        <end position="218"/>
    </location>
</feature>
<keyword evidence="7 8" id="KW-0472">Membrane</keyword>
<evidence type="ECO:0000256" key="4">
    <source>
        <dbReference type="ARBA" id="ARBA00022692"/>
    </source>
</evidence>
<dbReference type="VEuPathDB" id="TriTrypDB:Lsey_0358_0040"/>
<dbReference type="SUPFAM" id="SSF103506">
    <property type="entry name" value="Mitochondrial carrier"/>
    <property type="match status" value="1"/>
</dbReference>
<dbReference type="GO" id="GO:0055085">
    <property type="term" value="P:transmembrane transport"/>
    <property type="evidence" value="ECO:0007669"/>
    <property type="project" value="InterPro"/>
</dbReference>
<evidence type="ECO:0000256" key="5">
    <source>
        <dbReference type="ARBA" id="ARBA00022737"/>
    </source>
</evidence>
<evidence type="ECO:0000256" key="2">
    <source>
        <dbReference type="ARBA" id="ARBA00006375"/>
    </source>
</evidence>
<comment type="subcellular location">
    <subcellularLocation>
        <location evidence="1">Membrane</location>
        <topology evidence="1">Multi-pass membrane protein</topology>
    </subcellularLocation>
</comment>
<evidence type="ECO:0000256" key="1">
    <source>
        <dbReference type="ARBA" id="ARBA00004141"/>
    </source>
</evidence>
<name>A0A0N0P2Z6_LEPSE</name>
<comment type="similarity">
    <text evidence="2 9">Belongs to the mitochondrial carrier (TC 2.A.29) family.</text>
</comment>
<keyword evidence="4 8" id="KW-0812">Transmembrane</keyword>
<organism evidence="10 11">
    <name type="scientific">Leptomonas seymouri</name>
    <dbReference type="NCBI Taxonomy" id="5684"/>
    <lineage>
        <taxon>Eukaryota</taxon>
        <taxon>Discoba</taxon>
        <taxon>Euglenozoa</taxon>
        <taxon>Kinetoplastea</taxon>
        <taxon>Metakinetoplastina</taxon>
        <taxon>Trypanosomatida</taxon>
        <taxon>Trypanosomatidae</taxon>
        <taxon>Leishmaniinae</taxon>
        <taxon>Leptomonas</taxon>
    </lineage>
</organism>
<dbReference type="PROSITE" id="PS50920">
    <property type="entry name" value="SOLCAR"/>
    <property type="match status" value="3"/>
</dbReference>
<dbReference type="AlphaFoldDB" id="A0A0N0P2Z6"/>
<dbReference type="Gene3D" id="1.50.40.10">
    <property type="entry name" value="Mitochondrial carrier domain"/>
    <property type="match status" value="2"/>
</dbReference>
<evidence type="ECO:0000313" key="11">
    <source>
        <dbReference type="Proteomes" id="UP000038009"/>
    </source>
</evidence>
<sequence length="360" mass="37972">MCARALCHPLDTIKTVTFTSFAGEHLVTPAAAATASNPAAAAAPRSSFFSSSRAIWANEGIAGFYRGVGVAAIGSAPGVALYLTTYDRCSAAWKAFGDARSTTDVVPSNGSSSTMSTVVESLRTVAANTPSSVRFFMCGLTAETVSCLVWVPIDVSKERLQSQPPSLQGRYTSSLDALQRILANEGLRGLYKGYCSTLCSFGPFSAVYFVFYEYFTNILKAWCSSSSLFKNSGRVSGAADGADGARLSSSVKFAVALGAGASGNAVASFLTNPLELVKTRLQVQRTVLHRPATITAATGAPSYPRLYGYNYGGLCDGLLQMAKTEGVCALWRGVGSRIAYTAPNAALTMGFFELLKSKWI</sequence>
<reference evidence="10 11" key="1">
    <citation type="journal article" date="2015" name="PLoS Pathog.">
        <title>Leptomonas seymouri: Adaptations to the Dixenous Life Cycle Analyzed by Genome Sequencing, Transcriptome Profiling and Co-infection with Leishmania donovani.</title>
        <authorList>
            <person name="Kraeva N."/>
            <person name="Butenko A."/>
            <person name="Hlavacova J."/>
            <person name="Kostygov A."/>
            <person name="Myskova J."/>
            <person name="Grybchuk D."/>
            <person name="Lestinova T."/>
            <person name="Votypka J."/>
            <person name="Volf P."/>
            <person name="Opperdoes F."/>
            <person name="Flegontov P."/>
            <person name="Lukes J."/>
            <person name="Yurchenko V."/>
        </authorList>
    </citation>
    <scope>NUCLEOTIDE SEQUENCE [LARGE SCALE GENOMIC DNA]</scope>
    <source>
        <strain evidence="10 11">ATCC 30220</strain>
    </source>
</reference>
<comment type="caution">
    <text evidence="10">The sequence shown here is derived from an EMBL/GenBank/DDBJ whole genome shotgun (WGS) entry which is preliminary data.</text>
</comment>
<dbReference type="InterPro" id="IPR044712">
    <property type="entry name" value="SLC25A32-like"/>
</dbReference>
<dbReference type="Proteomes" id="UP000038009">
    <property type="component" value="Unassembled WGS sequence"/>
</dbReference>
<keyword evidence="3 9" id="KW-0813">Transport</keyword>
<evidence type="ECO:0000313" key="10">
    <source>
        <dbReference type="EMBL" id="KPI83546.1"/>
    </source>
</evidence>
<proteinExistence type="inferred from homology"/>
<dbReference type="OMA" id="VWVPIDV"/>
<evidence type="ECO:0000256" key="6">
    <source>
        <dbReference type="ARBA" id="ARBA00022989"/>
    </source>
</evidence>
<evidence type="ECO:0000256" key="3">
    <source>
        <dbReference type="ARBA" id="ARBA00022448"/>
    </source>
</evidence>
<evidence type="ECO:0000256" key="9">
    <source>
        <dbReference type="RuleBase" id="RU000488"/>
    </source>
</evidence>
<evidence type="ECO:0008006" key="12">
    <source>
        <dbReference type="Google" id="ProtNLM"/>
    </source>
</evidence>
<dbReference type="InterPro" id="IPR023395">
    <property type="entry name" value="MCP_dom_sf"/>
</dbReference>